<proteinExistence type="predicted"/>
<accession>A0A9P4R4B9</accession>
<evidence type="ECO:0000256" key="1">
    <source>
        <dbReference type="SAM" id="MobiDB-lite"/>
    </source>
</evidence>
<keyword evidence="2" id="KW-0472">Membrane</keyword>
<comment type="caution">
    <text evidence="3">The sequence shown here is derived from an EMBL/GenBank/DDBJ whole genome shotgun (WGS) entry which is preliminary data.</text>
</comment>
<protein>
    <submittedName>
        <fullName evidence="3">Uncharacterized protein</fullName>
    </submittedName>
</protein>
<reference evidence="3" key="1">
    <citation type="journal article" date="2020" name="Stud. Mycol.">
        <title>101 Dothideomycetes genomes: a test case for predicting lifestyles and emergence of pathogens.</title>
        <authorList>
            <person name="Haridas S."/>
            <person name="Albert R."/>
            <person name="Binder M."/>
            <person name="Bloem J."/>
            <person name="Labutti K."/>
            <person name="Salamov A."/>
            <person name="Andreopoulos B."/>
            <person name="Baker S."/>
            <person name="Barry K."/>
            <person name="Bills G."/>
            <person name="Bluhm B."/>
            <person name="Cannon C."/>
            <person name="Castanera R."/>
            <person name="Culley D."/>
            <person name="Daum C."/>
            <person name="Ezra D."/>
            <person name="Gonzalez J."/>
            <person name="Henrissat B."/>
            <person name="Kuo A."/>
            <person name="Liang C."/>
            <person name="Lipzen A."/>
            <person name="Lutzoni F."/>
            <person name="Magnuson J."/>
            <person name="Mondo S."/>
            <person name="Nolan M."/>
            <person name="Ohm R."/>
            <person name="Pangilinan J."/>
            <person name="Park H.-J."/>
            <person name="Ramirez L."/>
            <person name="Alfaro M."/>
            <person name="Sun H."/>
            <person name="Tritt A."/>
            <person name="Yoshinaga Y."/>
            <person name="Zwiers L.-H."/>
            <person name="Turgeon B."/>
            <person name="Goodwin S."/>
            <person name="Spatafora J."/>
            <person name="Crous P."/>
            <person name="Grigoriev I."/>
        </authorList>
    </citation>
    <scope>NUCLEOTIDE SEQUENCE</scope>
    <source>
        <strain evidence="3">CBS 125425</strain>
    </source>
</reference>
<evidence type="ECO:0000313" key="3">
    <source>
        <dbReference type="EMBL" id="KAF2736567.1"/>
    </source>
</evidence>
<keyword evidence="2" id="KW-0812">Transmembrane</keyword>
<evidence type="ECO:0000313" key="4">
    <source>
        <dbReference type="Proteomes" id="UP000799444"/>
    </source>
</evidence>
<dbReference type="EMBL" id="ML996124">
    <property type="protein sequence ID" value="KAF2736567.1"/>
    <property type="molecule type" value="Genomic_DNA"/>
</dbReference>
<evidence type="ECO:0000256" key="2">
    <source>
        <dbReference type="SAM" id="Phobius"/>
    </source>
</evidence>
<feature type="region of interest" description="Disordered" evidence="1">
    <location>
        <begin position="43"/>
        <end position="71"/>
    </location>
</feature>
<sequence length="172" mass="18424">MSPTRGFPAPTAAPRQEHDSTFLGYYRTKNSCVYRTTSSPLPLRATASTSHTPTPAPPVPQTTLDSPNPATTSVSALSTTYATTTSPCLIMGAVLGVLALLIVAAFLVWFFACHVRRPKAASAEHAPARAEAVHKPPAEMASATSPREAPPWVRGTVELESRWENGGRKEVW</sequence>
<dbReference type="Proteomes" id="UP000799444">
    <property type="component" value="Unassembled WGS sequence"/>
</dbReference>
<feature type="region of interest" description="Disordered" evidence="1">
    <location>
        <begin position="127"/>
        <end position="154"/>
    </location>
</feature>
<name>A0A9P4R4B9_9PLEO</name>
<feature type="compositionally biased region" description="Basic and acidic residues" evidence="1">
    <location>
        <begin position="127"/>
        <end position="137"/>
    </location>
</feature>
<keyword evidence="4" id="KW-1185">Reference proteome</keyword>
<feature type="transmembrane region" description="Helical" evidence="2">
    <location>
        <begin position="89"/>
        <end position="112"/>
    </location>
</feature>
<keyword evidence="2" id="KW-1133">Transmembrane helix</keyword>
<gene>
    <name evidence="3" type="ORF">EJ04DRAFT_521963</name>
</gene>
<organism evidence="3 4">
    <name type="scientific">Polyplosphaeria fusca</name>
    <dbReference type="NCBI Taxonomy" id="682080"/>
    <lineage>
        <taxon>Eukaryota</taxon>
        <taxon>Fungi</taxon>
        <taxon>Dikarya</taxon>
        <taxon>Ascomycota</taxon>
        <taxon>Pezizomycotina</taxon>
        <taxon>Dothideomycetes</taxon>
        <taxon>Pleosporomycetidae</taxon>
        <taxon>Pleosporales</taxon>
        <taxon>Tetraplosphaeriaceae</taxon>
        <taxon>Polyplosphaeria</taxon>
    </lineage>
</organism>
<dbReference type="AlphaFoldDB" id="A0A9P4R4B9"/>